<proteinExistence type="predicted"/>
<gene>
    <name evidence="5" type="ORF">CDD81_2978</name>
</gene>
<evidence type="ECO:0000313" key="5">
    <source>
        <dbReference type="EMBL" id="PHH67209.1"/>
    </source>
</evidence>
<feature type="region of interest" description="Disordered" evidence="2">
    <location>
        <begin position="132"/>
        <end position="168"/>
    </location>
</feature>
<dbReference type="PANTHER" id="PTHR40633">
    <property type="entry name" value="MATRIX PROTEIN, PUTATIVE (AFU_ORTHOLOGUE AFUA_8G05410)-RELATED"/>
    <property type="match status" value="1"/>
</dbReference>
<organism evidence="5 6">
    <name type="scientific">Ophiocordyceps australis</name>
    <dbReference type="NCBI Taxonomy" id="1399860"/>
    <lineage>
        <taxon>Eukaryota</taxon>
        <taxon>Fungi</taxon>
        <taxon>Dikarya</taxon>
        <taxon>Ascomycota</taxon>
        <taxon>Pezizomycotina</taxon>
        <taxon>Sordariomycetes</taxon>
        <taxon>Hypocreomycetidae</taxon>
        <taxon>Hypocreales</taxon>
        <taxon>Ophiocordycipitaceae</taxon>
        <taxon>Ophiocordyceps</taxon>
    </lineage>
</organism>
<evidence type="ECO:0000256" key="1">
    <source>
        <dbReference type="ARBA" id="ARBA00022729"/>
    </source>
</evidence>
<feature type="signal peptide" evidence="3">
    <location>
        <begin position="1"/>
        <end position="20"/>
    </location>
</feature>
<dbReference type="Proteomes" id="UP000226192">
    <property type="component" value="Unassembled WGS sequence"/>
</dbReference>
<sequence length="275" mass="28649">MRFLNLSLTALVAMATSALAQTADFDPIYTPTTNQEIEANTTFTITWKAPPKYQNEKVSIHLIGGETQNKQVPLSDIDLNVDNSANSYAWKVDASLGSANVYGLVIKLKRNPEVFQYSMPFKIKGLASTSVSSTSQKEVESSTGQKEVESSTSQKDVESSSAPVSASTAGASNVTTTKLAALTSSALSAASTIKSSAAPIAVYPMSNCNSTFAIKPMTSADAATSAVERQPTAAATTSLARLPTSLSVNTSDATSVARASLMGLIGSIMVAVAML</sequence>
<evidence type="ECO:0000256" key="2">
    <source>
        <dbReference type="SAM" id="MobiDB-lite"/>
    </source>
</evidence>
<dbReference type="AlphaFoldDB" id="A0A2C5XCE4"/>
<dbReference type="OrthoDB" id="2260257at2759"/>
<protein>
    <recommendedName>
        <fullName evidence="4">Yeast cell wall synthesis Kre9/Knh1-like N-terminal domain-containing protein</fullName>
    </recommendedName>
</protein>
<dbReference type="Pfam" id="PF10342">
    <property type="entry name" value="Kre9_KNH"/>
    <property type="match status" value="1"/>
</dbReference>
<comment type="caution">
    <text evidence="5">The sequence shown here is derived from an EMBL/GenBank/DDBJ whole genome shotgun (WGS) entry which is preliminary data.</text>
</comment>
<keyword evidence="1 3" id="KW-0732">Signal</keyword>
<evidence type="ECO:0000256" key="3">
    <source>
        <dbReference type="SAM" id="SignalP"/>
    </source>
</evidence>
<dbReference type="STRING" id="1399860.A0A2C5XCE4"/>
<dbReference type="PANTHER" id="PTHR40633:SF1">
    <property type="entry name" value="GPI ANCHORED SERINE-THREONINE RICH PROTEIN (AFU_ORTHOLOGUE AFUA_1G03630)"/>
    <property type="match status" value="1"/>
</dbReference>
<dbReference type="InterPro" id="IPR018466">
    <property type="entry name" value="Kre9/Knh1-like_N"/>
</dbReference>
<feature type="chain" id="PRO_5012270887" description="Yeast cell wall synthesis Kre9/Knh1-like N-terminal domain-containing protein" evidence="3">
    <location>
        <begin position="21"/>
        <end position="275"/>
    </location>
</feature>
<reference evidence="5 6" key="1">
    <citation type="submission" date="2017-06" db="EMBL/GenBank/DDBJ databases">
        <title>Ant-infecting Ophiocordyceps genomes reveal a high diversity of potential behavioral manipulation genes and a possible major role for enterotoxins.</title>
        <authorList>
            <person name="De Bekker C."/>
            <person name="Evans H.C."/>
            <person name="Brachmann A."/>
            <person name="Hughes D.P."/>
        </authorList>
    </citation>
    <scope>NUCLEOTIDE SEQUENCE [LARGE SCALE GENOMIC DNA]</scope>
    <source>
        <strain evidence="5 6">Map64</strain>
    </source>
</reference>
<feature type="domain" description="Yeast cell wall synthesis Kre9/Knh1-like N-terminal" evidence="4">
    <location>
        <begin position="30"/>
        <end position="123"/>
    </location>
</feature>
<accession>A0A2C5XCE4</accession>
<dbReference type="EMBL" id="NJET01000002">
    <property type="protein sequence ID" value="PHH67209.1"/>
    <property type="molecule type" value="Genomic_DNA"/>
</dbReference>
<evidence type="ECO:0000259" key="4">
    <source>
        <dbReference type="Pfam" id="PF10342"/>
    </source>
</evidence>
<keyword evidence="6" id="KW-1185">Reference proteome</keyword>
<dbReference type="InterPro" id="IPR052982">
    <property type="entry name" value="SRP1/TIP1-like"/>
</dbReference>
<name>A0A2C5XCE4_9HYPO</name>
<evidence type="ECO:0000313" key="6">
    <source>
        <dbReference type="Proteomes" id="UP000226192"/>
    </source>
</evidence>